<evidence type="ECO:0000256" key="1">
    <source>
        <dbReference type="SAM" id="SignalP"/>
    </source>
</evidence>
<dbReference type="WBParaSite" id="ECPE_0000769101-mRNA-1">
    <property type="protein sequence ID" value="ECPE_0000769101-mRNA-1"/>
    <property type="gene ID" value="ECPE_0000769101"/>
</dbReference>
<accession>A0A183AL40</accession>
<evidence type="ECO:0000313" key="2">
    <source>
        <dbReference type="WBParaSite" id="ECPE_0000769101-mRNA-1"/>
    </source>
</evidence>
<feature type="signal peptide" evidence="1">
    <location>
        <begin position="1"/>
        <end position="20"/>
    </location>
</feature>
<dbReference type="AlphaFoldDB" id="A0A183AL40"/>
<name>A0A183AL40_9TREM</name>
<reference evidence="2" key="1">
    <citation type="submission" date="2016-06" db="UniProtKB">
        <authorList>
            <consortium name="WormBaseParasite"/>
        </authorList>
    </citation>
    <scope>IDENTIFICATION</scope>
</reference>
<organism evidence="2">
    <name type="scientific">Echinostoma caproni</name>
    <dbReference type="NCBI Taxonomy" id="27848"/>
    <lineage>
        <taxon>Eukaryota</taxon>
        <taxon>Metazoa</taxon>
        <taxon>Spiralia</taxon>
        <taxon>Lophotrochozoa</taxon>
        <taxon>Platyhelminthes</taxon>
        <taxon>Trematoda</taxon>
        <taxon>Digenea</taxon>
        <taxon>Plagiorchiida</taxon>
        <taxon>Echinostomata</taxon>
        <taxon>Echinostomatoidea</taxon>
        <taxon>Echinostomatidae</taxon>
        <taxon>Echinostoma</taxon>
    </lineage>
</organism>
<protein>
    <submittedName>
        <fullName evidence="2">Signal peptide protein</fullName>
    </submittedName>
</protein>
<feature type="chain" id="PRO_5008145819" evidence="1">
    <location>
        <begin position="21"/>
        <end position="33"/>
    </location>
</feature>
<keyword evidence="1" id="KW-0732">Signal</keyword>
<proteinExistence type="predicted"/>
<sequence>LMNSTKPFELLLLLLLCAFCKHLCSHCELSHPL</sequence>